<protein>
    <submittedName>
        <fullName evidence="1">Uncharacterized protein</fullName>
    </submittedName>
</protein>
<organism evidence="1">
    <name type="scientific">Solanum lycopersicum</name>
    <name type="common">Tomato</name>
    <name type="synonym">Lycopersicon esculentum</name>
    <dbReference type="NCBI Taxonomy" id="4081"/>
    <lineage>
        <taxon>Eukaryota</taxon>
        <taxon>Viridiplantae</taxon>
        <taxon>Streptophyta</taxon>
        <taxon>Embryophyta</taxon>
        <taxon>Tracheophyta</taxon>
        <taxon>Spermatophyta</taxon>
        <taxon>Magnoliopsida</taxon>
        <taxon>eudicotyledons</taxon>
        <taxon>Gunneridae</taxon>
        <taxon>Pentapetalae</taxon>
        <taxon>asterids</taxon>
        <taxon>lamiids</taxon>
        <taxon>Solanales</taxon>
        <taxon>Solanaceae</taxon>
        <taxon>Solanoideae</taxon>
        <taxon>Solaneae</taxon>
        <taxon>Solanum</taxon>
        <taxon>Solanum subgen. Lycopersicon</taxon>
    </lineage>
</organism>
<reference evidence="1" key="2">
    <citation type="submission" date="2019-04" db="UniProtKB">
        <authorList>
            <consortium name="EnsemblPlants"/>
        </authorList>
    </citation>
    <scope>IDENTIFICATION</scope>
    <source>
        <strain evidence="1">cv. Heinz 1706</strain>
    </source>
</reference>
<evidence type="ECO:0000313" key="1">
    <source>
        <dbReference type="EnsemblPlants" id="Solyc00g031060.2.1.1.CDS"/>
    </source>
</evidence>
<dbReference type="AlphaFoldDB" id="A0A494G9A5"/>
<accession>A0A494G9A5</accession>
<dbReference type="Gramene" id="Solyc00g031060.2.1">
    <property type="protein sequence ID" value="Solyc00g031060.2.1.1.CDS"/>
    <property type="gene ID" value="Solyc00g031060.2"/>
</dbReference>
<sequence length="157" mass="17933">MARRFFWIRPVRSHWRRRRPAKALLRQFQLGFHGETVNLPLPGRGDLQGTRVLGQRQPAGLHEQLQQRRSERAAQVRTPLAPVRTGARHLGLAMGQGLDEYAAVRQLCRPLECHHHALFDLFDPAGIEQALVQISGQRATQMVIAKTRAQQRRRCGL</sequence>
<dbReference type="EnsemblPlants" id="Solyc00g031060.2.1">
    <property type="protein sequence ID" value="Solyc00g031060.2.1.1.CDS"/>
    <property type="gene ID" value="Solyc00g031060.2"/>
</dbReference>
<evidence type="ECO:0000313" key="2">
    <source>
        <dbReference type="Proteomes" id="UP000004994"/>
    </source>
</evidence>
<dbReference type="InParanoid" id="A0A494G9A5"/>
<name>A0A494G9A5_SOLLC</name>
<dbReference type="Proteomes" id="UP000004994">
    <property type="component" value="Unassembled WGS sequence"/>
</dbReference>
<keyword evidence="2" id="KW-1185">Reference proteome</keyword>
<dbReference type="PaxDb" id="4081-Solyc00g031060.1.1"/>
<reference evidence="1" key="1">
    <citation type="journal article" date="2012" name="Nature">
        <title>The tomato genome sequence provides insights into fleshy fruit evolution.</title>
        <authorList>
            <consortium name="Tomato Genome Consortium"/>
        </authorList>
    </citation>
    <scope>NUCLEOTIDE SEQUENCE [LARGE SCALE GENOMIC DNA]</scope>
    <source>
        <strain evidence="1">cv. Heinz 1706</strain>
    </source>
</reference>
<proteinExistence type="predicted"/>